<keyword evidence="2" id="KW-1185">Reference proteome</keyword>
<feature type="non-terminal residue" evidence="1">
    <location>
        <position position="39"/>
    </location>
</feature>
<evidence type="ECO:0000313" key="1">
    <source>
        <dbReference type="EMBL" id="MCI88113.1"/>
    </source>
</evidence>
<dbReference type="Proteomes" id="UP000265520">
    <property type="component" value="Unassembled WGS sequence"/>
</dbReference>
<proteinExistence type="predicted"/>
<comment type="caution">
    <text evidence="1">The sequence shown here is derived from an EMBL/GenBank/DDBJ whole genome shotgun (WGS) entry which is preliminary data.</text>
</comment>
<organism evidence="1 2">
    <name type="scientific">Trifolium medium</name>
    <dbReference type="NCBI Taxonomy" id="97028"/>
    <lineage>
        <taxon>Eukaryota</taxon>
        <taxon>Viridiplantae</taxon>
        <taxon>Streptophyta</taxon>
        <taxon>Embryophyta</taxon>
        <taxon>Tracheophyta</taxon>
        <taxon>Spermatophyta</taxon>
        <taxon>Magnoliopsida</taxon>
        <taxon>eudicotyledons</taxon>
        <taxon>Gunneridae</taxon>
        <taxon>Pentapetalae</taxon>
        <taxon>rosids</taxon>
        <taxon>fabids</taxon>
        <taxon>Fabales</taxon>
        <taxon>Fabaceae</taxon>
        <taxon>Papilionoideae</taxon>
        <taxon>50 kb inversion clade</taxon>
        <taxon>NPAAA clade</taxon>
        <taxon>Hologalegina</taxon>
        <taxon>IRL clade</taxon>
        <taxon>Trifolieae</taxon>
        <taxon>Trifolium</taxon>
    </lineage>
</organism>
<evidence type="ECO:0000313" key="2">
    <source>
        <dbReference type="Proteomes" id="UP000265520"/>
    </source>
</evidence>
<dbReference type="AlphaFoldDB" id="A0A392VKY1"/>
<sequence length="39" mass="4496">MEMFLKWNVQEMSSVVRIRKELEKQVVGTFKGEVVGPSV</sequence>
<name>A0A392VKY1_9FABA</name>
<protein>
    <submittedName>
        <fullName evidence="1">Uncharacterized protein</fullName>
    </submittedName>
</protein>
<accession>A0A392VKY1</accession>
<dbReference type="EMBL" id="LXQA011184164">
    <property type="protein sequence ID" value="MCI88113.1"/>
    <property type="molecule type" value="Genomic_DNA"/>
</dbReference>
<reference evidence="1 2" key="1">
    <citation type="journal article" date="2018" name="Front. Plant Sci.">
        <title>Red Clover (Trifolium pratense) and Zigzag Clover (T. medium) - A Picture of Genomic Similarities and Differences.</title>
        <authorList>
            <person name="Dluhosova J."/>
            <person name="Istvanek J."/>
            <person name="Nedelnik J."/>
            <person name="Repkova J."/>
        </authorList>
    </citation>
    <scope>NUCLEOTIDE SEQUENCE [LARGE SCALE GENOMIC DNA]</scope>
    <source>
        <strain evidence="2">cv. 10/8</strain>
        <tissue evidence="1">Leaf</tissue>
    </source>
</reference>